<evidence type="ECO:0000256" key="2">
    <source>
        <dbReference type="ARBA" id="ARBA00004421"/>
    </source>
</evidence>
<reference evidence="7" key="1">
    <citation type="submission" date="2021-03" db="EMBL/GenBank/DDBJ databases">
        <authorList>
            <person name="Tagirdzhanova G."/>
        </authorList>
    </citation>
    <scope>NUCLEOTIDE SEQUENCE</scope>
</reference>
<feature type="region of interest" description="Disordered" evidence="6">
    <location>
        <begin position="404"/>
        <end position="487"/>
    </location>
</feature>
<dbReference type="AlphaFoldDB" id="A0A8H3PJ80"/>
<comment type="similarity">
    <text evidence="3">Belongs to the INP1 family.</text>
</comment>
<dbReference type="Pfam" id="PF12634">
    <property type="entry name" value="Inp1"/>
    <property type="match status" value="1"/>
</dbReference>
<comment type="subcellular location">
    <subcellularLocation>
        <location evidence="2">Peroxisome membrane</location>
        <topology evidence="2">Peripheral membrane protein</topology>
    </subcellularLocation>
</comment>
<feature type="compositionally biased region" description="Low complexity" evidence="6">
    <location>
        <begin position="343"/>
        <end position="362"/>
    </location>
</feature>
<name>A0A8H3PJ80_9LECA</name>
<dbReference type="EMBL" id="CAJPDR010000791">
    <property type="protein sequence ID" value="CAF9942691.1"/>
    <property type="molecule type" value="Genomic_DNA"/>
</dbReference>
<evidence type="ECO:0000313" key="8">
    <source>
        <dbReference type="Proteomes" id="UP000664203"/>
    </source>
</evidence>
<organism evidence="7 8">
    <name type="scientific">Alectoria fallacina</name>
    <dbReference type="NCBI Taxonomy" id="1903189"/>
    <lineage>
        <taxon>Eukaryota</taxon>
        <taxon>Fungi</taxon>
        <taxon>Dikarya</taxon>
        <taxon>Ascomycota</taxon>
        <taxon>Pezizomycotina</taxon>
        <taxon>Lecanoromycetes</taxon>
        <taxon>OSLEUM clade</taxon>
        <taxon>Lecanoromycetidae</taxon>
        <taxon>Lecanorales</taxon>
        <taxon>Lecanorineae</taxon>
        <taxon>Parmeliaceae</taxon>
        <taxon>Alectoria</taxon>
    </lineage>
</organism>
<evidence type="ECO:0000256" key="4">
    <source>
        <dbReference type="ARBA" id="ARBA00021397"/>
    </source>
</evidence>
<evidence type="ECO:0000256" key="6">
    <source>
        <dbReference type="SAM" id="MobiDB-lite"/>
    </source>
</evidence>
<dbReference type="InterPro" id="IPR024758">
    <property type="entry name" value="Inp1"/>
</dbReference>
<keyword evidence="8" id="KW-1185">Reference proteome</keyword>
<feature type="compositionally biased region" description="Basic and acidic residues" evidence="6">
    <location>
        <begin position="234"/>
        <end position="250"/>
    </location>
</feature>
<protein>
    <recommendedName>
        <fullName evidence="4">Inheritance of peroxisomes protein 1</fullName>
    </recommendedName>
</protein>
<proteinExistence type="inferred from homology"/>
<evidence type="ECO:0000256" key="1">
    <source>
        <dbReference type="ARBA" id="ARBA00003594"/>
    </source>
</evidence>
<feature type="region of interest" description="Disordered" evidence="6">
    <location>
        <begin position="296"/>
        <end position="376"/>
    </location>
</feature>
<evidence type="ECO:0000256" key="3">
    <source>
        <dbReference type="ARBA" id="ARBA00010707"/>
    </source>
</evidence>
<dbReference type="OrthoDB" id="4097008at2759"/>
<accession>A0A8H3PJ80</accession>
<evidence type="ECO:0000313" key="7">
    <source>
        <dbReference type="EMBL" id="CAF9942691.1"/>
    </source>
</evidence>
<dbReference type="GO" id="GO:0005780">
    <property type="term" value="C:extrinsic component of intraperoxisomal membrane"/>
    <property type="evidence" value="ECO:0007669"/>
    <property type="project" value="InterPro"/>
</dbReference>
<gene>
    <name evidence="7" type="ORF">ALECFALPRED_009915</name>
</gene>
<comment type="function">
    <text evidence="1">Required for peroxisome inheritance.</text>
</comment>
<evidence type="ECO:0000256" key="5">
    <source>
        <dbReference type="ARBA" id="ARBA00023136"/>
    </source>
</evidence>
<sequence>MALASAPSTPERATPPPFIRRSFTAPIRSSRSVPVSEETVDGAETLYAHGAGKIVSFKNLTSLARRHSSISNGRAELQEEPVGTLPWFSTTERTLAAGPLRIYRVLGTAFLNSGTTLQPLLSKSQCWCVDGESKFVLRIRPNAYYRIELPRASSEDKKKVDDFKNVLTKVLQYEVTPCPFKRGFTIDLPQPRRTPVQKRPWRPKPLLDAMSEKAPEVLEDFGDFSITDTVTRSPDAEKRDLVEPDLERNGGKKAGFPVAHSDVSSTGSMKKEGSIEATDDTGFTHRDLQENVYQEPDDFKTPTRPKGLRTGRAITAPPQLTLRTSPPSTKEAKSLALPKLKRVSSSLSSSVDSFHSFHSPTSPLAPSPPFPTSLGEDYAGIDVPQFRNHKRDVSEITVTASSPELWDMSDAKSGDESTYHSPPDVTGTPPLVSDAASQDDDHWPEPTTPSPHTKIRRHGIRRRTRNRSPLPSSSNLYSPYSPRSHMSGHHMTTAILQKTCSLLLGPPIQLVALMLRIAAKIARGATRGTSFGFGNGGQKIPCSWDFSDASDEADEDWEEDDYGVILCKHLSSRDARAGDLKGGSETKNPAVPKAITAANKELLNPSHSTTEEYIRYLPEKATELAIECFDDHESYISIITYNNDSRKISVGYVQPDRPGEELKPWCSSSAMQNTHEESPEVLMTSLRQRITVKEEKAMRSARRTFDKAFGAAAIKGIGGVQFVFLNERGEWVHVQMALVHLRAQGVGDSVGRV</sequence>
<feature type="compositionally biased region" description="Basic residues" evidence="6">
    <location>
        <begin position="453"/>
        <end position="466"/>
    </location>
</feature>
<feature type="region of interest" description="Disordered" evidence="6">
    <location>
        <begin position="228"/>
        <end position="277"/>
    </location>
</feature>
<feature type="compositionally biased region" description="Low complexity" evidence="6">
    <location>
        <begin position="467"/>
        <end position="484"/>
    </location>
</feature>
<dbReference type="Proteomes" id="UP000664203">
    <property type="component" value="Unassembled WGS sequence"/>
</dbReference>
<comment type="caution">
    <text evidence="7">The sequence shown here is derived from an EMBL/GenBank/DDBJ whole genome shotgun (WGS) entry which is preliminary data.</text>
</comment>
<keyword evidence="5" id="KW-0472">Membrane</keyword>
<dbReference type="GO" id="GO:0045033">
    <property type="term" value="P:peroxisome inheritance"/>
    <property type="evidence" value="ECO:0007669"/>
    <property type="project" value="InterPro"/>
</dbReference>
<feature type="compositionally biased region" description="Basic and acidic residues" evidence="6">
    <location>
        <begin position="409"/>
        <end position="418"/>
    </location>
</feature>